<dbReference type="EMBL" id="CP036264">
    <property type="protein sequence ID" value="QEF98458.1"/>
    <property type="molecule type" value="Genomic_DNA"/>
</dbReference>
<dbReference type="PANTHER" id="PTHR36152">
    <property type="entry name" value="CYTOPLASMIC PROTEIN-RELATED"/>
    <property type="match status" value="1"/>
</dbReference>
<dbReference type="InterPro" id="IPR053165">
    <property type="entry name" value="HSI-I_assembly_Hcp1"/>
</dbReference>
<accession>A0A5B9MBN0</accession>
<dbReference type="RefSeq" id="WP_147867984.1">
    <property type="nucleotide sequence ID" value="NZ_CP036264.1"/>
</dbReference>
<protein>
    <recommendedName>
        <fullName evidence="3">Type VI secretion system tube protein Hcp</fullName>
    </recommendedName>
</protein>
<dbReference type="NCBIfam" id="TIGR03344">
    <property type="entry name" value="VI_effect_Hcp1"/>
    <property type="match status" value="1"/>
</dbReference>
<dbReference type="InterPro" id="IPR008514">
    <property type="entry name" value="T6SS_Hcp"/>
</dbReference>
<dbReference type="InterPro" id="IPR036624">
    <property type="entry name" value="Hcp1-lik_sf"/>
</dbReference>
<evidence type="ECO:0000313" key="2">
    <source>
        <dbReference type="Proteomes" id="UP000321353"/>
    </source>
</evidence>
<gene>
    <name evidence="1" type="ORF">Mal15_25100</name>
</gene>
<dbReference type="PANTHER" id="PTHR36152:SF1">
    <property type="entry name" value="UBIQUITIN-LIKE DOMAIN-CONTAINING PROTEIN"/>
    <property type="match status" value="1"/>
</dbReference>
<proteinExistence type="predicted"/>
<evidence type="ECO:0000313" key="1">
    <source>
        <dbReference type="EMBL" id="QEF98458.1"/>
    </source>
</evidence>
<dbReference type="AlphaFoldDB" id="A0A5B9MBN0"/>
<dbReference type="KEGG" id="smam:Mal15_25100"/>
<organism evidence="1 2">
    <name type="scientific">Stieleria maiorica</name>
    <dbReference type="NCBI Taxonomy" id="2795974"/>
    <lineage>
        <taxon>Bacteria</taxon>
        <taxon>Pseudomonadati</taxon>
        <taxon>Planctomycetota</taxon>
        <taxon>Planctomycetia</taxon>
        <taxon>Pirellulales</taxon>
        <taxon>Pirellulaceae</taxon>
        <taxon>Stieleria</taxon>
    </lineage>
</organism>
<evidence type="ECO:0008006" key="3">
    <source>
        <dbReference type="Google" id="ProtNLM"/>
    </source>
</evidence>
<dbReference type="SUPFAM" id="SSF141452">
    <property type="entry name" value="Hcp1-like"/>
    <property type="match status" value="1"/>
</dbReference>
<sequence length="160" mass="17629">MAAYIKFDGVDGECKDKDHKGWSDLLSFSQAVHQPGGSATGSTRRRGDVILEDISCAKELDKSSPKIAESVCKGKVYPKVEIDVTASYTDAGRVTYYRYELKNVLVTSYSIGGAGQSESVPTEDFSLNFEEIKVTYTENDSKGKKKGNIEYSWKVEEGES</sequence>
<dbReference type="Gene3D" id="2.30.110.20">
    <property type="entry name" value="Hcp1-like"/>
    <property type="match status" value="1"/>
</dbReference>
<keyword evidence="2" id="KW-1185">Reference proteome</keyword>
<name>A0A5B9MBN0_9BACT</name>
<reference evidence="1 2" key="1">
    <citation type="submission" date="2019-02" db="EMBL/GenBank/DDBJ databases">
        <title>Planctomycetal bacteria perform biofilm scaping via a novel small molecule.</title>
        <authorList>
            <person name="Jeske O."/>
            <person name="Boedeker C."/>
            <person name="Wiegand S."/>
            <person name="Breitling P."/>
            <person name="Kallscheuer N."/>
            <person name="Jogler M."/>
            <person name="Rohde M."/>
            <person name="Petersen J."/>
            <person name="Medema M.H."/>
            <person name="Surup F."/>
            <person name="Jogler C."/>
        </authorList>
    </citation>
    <scope>NUCLEOTIDE SEQUENCE [LARGE SCALE GENOMIC DNA]</scope>
    <source>
        <strain evidence="1 2">Mal15</strain>
    </source>
</reference>
<dbReference type="Proteomes" id="UP000321353">
    <property type="component" value="Chromosome"/>
</dbReference>
<dbReference type="Pfam" id="PF05638">
    <property type="entry name" value="T6SS_HCP"/>
    <property type="match status" value="1"/>
</dbReference>